<evidence type="ECO:0000313" key="3">
    <source>
        <dbReference type="Proteomes" id="UP000052978"/>
    </source>
</evidence>
<dbReference type="EMBL" id="KE163213">
    <property type="protein sequence ID" value="EPQ11230.1"/>
    <property type="molecule type" value="Genomic_DNA"/>
</dbReference>
<proteinExistence type="predicted"/>
<gene>
    <name evidence="2" type="ORF">D623_10027353</name>
</gene>
<name>S7N559_MYOBR</name>
<protein>
    <submittedName>
        <fullName evidence="2">Uncharacterized protein</fullName>
    </submittedName>
</protein>
<evidence type="ECO:0000313" key="2">
    <source>
        <dbReference type="EMBL" id="EPQ11230.1"/>
    </source>
</evidence>
<accession>S7N559</accession>
<feature type="region of interest" description="Disordered" evidence="1">
    <location>
        <begin position="1"/>
        <end position="42"/>
    </location>
</feature>
<sequence>MDHILDRSDDEDNIFFENPQTDSLQEAATKKQEGLKQGNNSHVRQIHARSLGCAIKVMAGAVQGDGQEYDN</sequence>
<evidence type="ECO:0000256" key="1">
    <source>
        <dbReference type="SAM" id="MobiDB-lite"/>
    </source>
</evidence>
<dbReference type="AlphaFoldDB" id="S7N559"/>
<keyword evidence="3" id="KW-1185">Reference proteome</keyword>
<organism evidence="2 3">
    <name type="scientific">Myotis brandtii</name>
    <name type="common">Brandt's bat</name>
    <dbReference type="NCBI Taxonomy" id="109478"/>
    <lineage>
        <taxon>Eukaryota</taxon>
        <taxon>Metazoa</taxon>
        <taxon>Chordata</taxon>
        <taxon>Craniata</taxon>
        <taxon>Vertebrata</taxon>
        <taxon>Euteleostomi</taxon>
        <taxon>Mammalia</taxon>
        <taxon>Eutheria</taxon>
        <taxon>Laurasiatheria</taxon>
        <taxon>Chiroptera</taxon>
        <taxon>Yangochiroptera</taxon>
        <taxon>Vespertilionidae</taxon>
        <taxon>Myotis</taxon>
    </lineage>
</organism>
<reference evidence="2 3" key="1">
    <citation type="journal article" date="2013" name="Nat. Commun.">
        <title>Genome analysis reveals insights into physiology and longevity of the Brandt's bat Myotis brandtii.</title>
        <authorList>
            <person name="Seim I."/>
            <person name="Fang X."/>
            <person name="Xiong Z."/>
            <person name="Lobanov A.V."/>
            <person name="Huang Z."/>
            <person name="Ma S."/>
            <person name="Feng Y."/>
            <person name="Turanov A.A."/>
            <person name="Zhu Y."/>
            <person name="Lenz T.L."/>
            <person name="Gerashchenko M.V."/>
            <person name="Fan D."/>
            <person name="Hee Yim S."/>
            <person name="Yao X."/>
            <person name="Jordan D."/>
            <person name="Xiong Y."/>
            <person name="Ma Y."/>
            <person name="Lyapunov A.N."/>
            <person name="Chen G."/>
            <person name="Kulakova O.I."/>
            <person name="Sun Y."/>
            <person name="Lee S.G."/>
            <person name="Bronson R.T."/>
            <person name="Moskalev A.A."/>
            <person name="Sunyaev S.R."/>
            <person name="Zhang G."/>
            <person name="Krogh A."/>
            <person name="Wang J."/>
            <person name="Gladyshev V.N."/>
        </authorList>
    </citation>
    <scope>NUCLEOTIDE SEQUENCE [LARGE SCALE GENOMIC DNA]</scope>
</reference>
<dbReference type="Proteomes" id="UP000052978">
    <property type="component" value="Unassembled WGS sequence"/>
</dbReference>